<accession>A0A556CPY0</accession>
<evidence type="ECO:0000256" key="2">
    <source>
        <dbReference type="ARBA" id="ARBA00008072"/>
    </source>
</evidence>
<dbReference type="InterPro" id="IPR013154">
    <property type="entry name" value="ADH-like_N"/>
</dbReference>
<dbReference type="Pfam" id="PF00107">
    <property type="entry name" value="ADH_zinc_N"/>
    <property type="match status" value="1"/>
</dbReference>
<proteinExistence type="inferred from homology"/>
<evidence type="ECO:0000259" key="8">
    <source>
        <dbReference type="Pfam" id="PF08240"/>
    </source>
</evidence>
<dbReference type="AlphaFoldDB" id="A0A556CPY0"/>
<evidence type="ECO:0000256" key="5">
    <source>
        <dbReference type="ARBA" id="ARBA00023002"/>
    </source>
</evidence>
<sequence>MRTAEITAPDRVEILDRPLPKGPVGSSDLRVRMLAVGICGTDQGLATGLRTPPELPWRLGHEGIGEVAEVGSGTHGFAVGDRVALEPNITCGRCAYCKLGITSACTSRLSAGVLTQPGFLAEVVDHPSEFCHRLPPEMALERAVCVEPLAVAASAIRRTGLDGTESVLVLGAGAQGLLSIFTLVAQGYRPFVSEPNGGRRALAVELGARVFTPGQCPAPDVIIDAAGVPEALGAVVDHLAPFAAITLVGEDHHHLGASSFNIVQKQLRIKGSFIYEHPRDMAEAVDLLDEIPAEKIMGPALALDDVPAVFAGKEPRKGENPQSGVTPRPEVTSRPEVKQWVDMRLRTHNAHAMH</sequence>
<comment type="caution">
    <text evidence="9">The sequence shown here is derived from an EMBL/GenBank/DDBJ whole genome shotgun (WGS) entry which is preliminary data.</text>
</comment>
<gene>
    <name evidence="9" type="ORF">FO013_00485</name>
</gene>
<organism evidence="9 10">
    <name type="scientific">Brevibacterium aurantiacum</name>
    <dbReference type="NCBI Taxonomy" id="273384"/>
    <lineage>
        <taxon>Bacteria</taxon>
        <taxon>Bacillati</taxon>
        <taxon>Actinomycetota</taxon>
        <taxon>Actinomycetes</taxon>
        <taxon>Micrococcales</taxon>
        <taxon>Brevibacteriaceae</taxon>
        <taxon>Brevibacterium</taxon>
    </lineage>
</organism>
<dbReference type="InterPro" id="IPR036291">
    <property type="entry name" value="NAD(P)-bd_dom_sf"/>
</dbReference>
<dbReference type="PANTHER" id="PTHR43161">
    <property type="entry name" value="SORBITOL DEHYDROGENASE"/>
    <property type="match status" value="1"/>
</dbReference>
<keyword evidence="10" id="KW-1185">Reference proteome</keyword>
<feature type="domain" description="Alcohol dehydrogenase-like C-terminal" evidence="7">
    <location>
        <begin position="176"/>
        <end position="289"/>
    </location>
</feature>
<comment type="cofactor">
    <cofactor evidence="1">
        <name>Zn(2+)</name>
        <dbReference type="ChEBI" id="CHEBI:29105"/>
    </cofactor>
</comment>
<dbReference type="OrthoDB" id="9797931at2"/>
<dbReference type="SUPFAM" id="SSF50129">
    <property type="entry name" value="GroES-like"/>
    <property type="match status" value="1"/>
</dbReference>
<dbReference type="Pfam" id="PF08240">
    <property type="entry name" value="ADH_N"/>
    <property type="match status" value="1"/>
</dbReference>
<keyword evidence="4" id="KW-0862">Zinc</keyword>
<evidence type="ECO:0000256" key="6">
    <source>
        <dbReference type="SAM" id="MobiDB-lite"/>
    </source>
</evidence>
<dbReference type="GO" id="GO:0016491">
    <property type="term" value="F:oxidoreductase activity"/>
    <property type="evidence" value="ECO:0007669"/>
    <property type="project" value="UniProtKB-KW"/>
</dbReference>
<evidence type="ECO:0000256" key="3">
    <source>
        <dbReference type="ARBA" id="ARBA00022723"/>
    </source>
</evidence>
<dbReference type="Gene3D" id="3.40.50.720">
    <property type="entry name" value="NAD(P)-binding Rossmann-like Domain"/>
    <property type="match status" value="1"/>
</dbReference>
<dbReference type="SUPFAM" id="SSF51735">
    <property type="entry name" value="NAD(P)-binding Rossmann-fold domains"/>
    <property type="match status" value="1"/>
</dbReference>
<evidence type="ECO:0000313" key="10">
    <source>
        <dbReference type="Proteomes" id="UP000316406"/>
    </source>
</evidence>
<protein>
    <submittedName>
        <fullName evidence="9">Zinc-binding dehydrogenase</fullName>
    </submittedName>
</protein>
<dbReference type="EMBL" id="VLTK01000001">
    <property type="protein sequence ID" value="TSI19484.1"/>
    <property type="molecule type" value="Genomic_DNA"/>
</dbReference>
<dbReference type="GO" id="GO:0046872">
    <property type="term" value="F:metal ion binding"/>
    <property type="evidence" value="ECO:0007669"/>
    <property type="project" value="UniProtKB-KW"/>
</dbReference>
<dbReference type="Gene3D" id="3.90.180.10">
    <property type="entry name" value="Medium-chain alcohol dehydrogenases, catalytic domain"/>
    <property type="match status" value="1"/>
</dbReference>
<dbReference type="InterPro" id="IPR013149">
    <property type="entry name" value="ADH-like_C"/>
</dbReference>
<dbReference type="InterPro" id="IPR011032">
    <property type="entry name" value="GroES-like_sf"/>
</dbReference>
<reference evidence="9 10" key="1">
    <citation type="submission" date="2019-07" db="EMBL/GenBank/DDBJ databases">
        <title>Draft genome sequence of Brevibacterium aurantiacum XU54 isolated from Xinjiang China.</title>
        <authorList>
            <person name="Xu X."/>
        </authorList>
    </citation>
    <scope>NUCLEOTIDE SEQUENCE [LARGE SCALE GENOMIC DNA]</scope>
    <source>
        <strain evidence="9 10">XU54</strain>
    </source>
</reference>
<feature type="domain" description="Alcohol dehydrogenase-like N-terminal" evidence="8">
    <location>
        <begin position="26"/>
        <end position="135"/>
    </location>
</feature>
<keyword evidence="5" id="KW-0560">Oxidoreductase</keyword>
<evidence type="ECO:0000256" key="4">
    <source>
        <dbReference type="ARBA" id="ARBA00022833"/>
    </source>
</evidence>
<evidence type="ECO:0000259" key="7">
    <source>
        <dbReference type="Pfam" id="PF00107"/>
    </source>
</evidence>
<feature type="region of interest" description="Disordered" evidence="6">
    <location>
        <begin position="312"/>
        <end position="336"/>
    </location>
</feature>
<evidence type="ECO:0000313" key="9">
    <source>
        <dbReference type="EMBL" id="TSI19484.1"/>
    </source>
</evidence>
<dbReference type="Proteomes" id="UP000316406">
    <property type="component" value="Unassembled WGS sequence"/>
</dbReference>
<keyword evidence="3" id="KW-0479">Metal-binding</keyword>
<evidence type="ECO:0000256" key="1">
    <source>
        <dbReference type="ARBA" id="ARBA00001947"/>
    </source>
</evidence>
<comment type="similarity">
    <text evidence="2">Belongs to the zinc-containing alcohol dehydrogenase family.</text>
</comment>
<name>A0A556CPY0_BREAU</name>
<dbReference type="RefSeq" id="WP_143920533.1">
    <property type="nucleotide sequence ID" value="NZ_VLTK01000001.1"/>
</dbReference>